<reference evidence="5 6" key="1">
    <citation type="submission" date="2012-06" db="EMBL/GenBank/DDBJ databases">
        <title>The Genome Sequence of Aeromonas hydrophila SSU.</title>
        <authorList>
            <consortium name="The Broad Institute Genome Sequencing Platform"/>
            <person name="Earl A."/>
            <person name="Ward D."/>
            <person name="Feldgarden M."/>
            <person name="Gevers D."/>
            <person name="Chopra A."/>
            <person name="Walker B."/>
            <person name="Young S.K."/>
            <person name="Zeng Q."/>
            <person name="Gargeya S."/>
            <person name="Fitzgerald M."/>
            <person name="Haas B."/>
            <person name="Abouelleil A."/>
            <person name="Alvarado L."/>
            <person name="Arachchi H.M."/>
            <person name="Berlin A.M."/>
            <person name="Chapman S.B."/>
            <person name="Goldberg J."/>
            <person name="Griggs A."/>
            <person name="Gujja S."/>
            <person name="Hansen M."/>
            <person name="Howarth C."/>
            <person name="Imamovic A."/>
            <person name="Larimer J."/>
            <person name="McCowan C."/>
            <person name="Montmayeur A."/>
            <person name="Murphy C."/>
            <person name="Neiman D."/>
            <person name="Pearson M."/>
            <person name="Priest M."/>
            <person name="Roberts A."/>
            <person name="Saif S."/>
            <person name="Shea T."/>
            <person name="Sisk P."/>
            <person name="Sykes S."/>
            <person name="Wortman J."/>
            <person name="Nusbaum C."/>
            <person name="Birren B."/>
        </authorList>
    </citation>
    <scope>NUCLEOTIDE SEQUENCE [LARGE SCALE GENOMIC DNA]</scope>
    <source>
        <strain evidence="5 6">SSU</strain>
    </source>
</reference>
<dbReference type="PANTHER" id="PTHR33734:SF22">
    <property type="entry name" value="MEMBRANE-BOUND LYTIC MUREIN TRANSGLYCOSYLASE D"/>
    <property type="match status" value="1"/>
</dbReference>
<feature type="domain" description="LysM" evidence="4">
    <location>
        <begin position="351"/>
        <end position="394"/>
    </location>
</feature>
<evidence type="ECO:0000256" key="1">
    <source>
        <dbReference type="ARBA" id="ARBA00007734"/>
    </source>
</evidence>
<dbReference type="Pfam" id="PF01464">
    <property type="entry name" value="SLT"/>
    <property type="match status" value="1"/>
</dbReference>
<dbReference type="GO" id="GO:0000270">
    <property type="term" value="P:peptidoglycan metabolic process"/>
    <property type="evidence" value="ECO:0007669"/>
    <property type="project" value="InterPro"/>
</dbReference>
<accession>K1JCT2</accession>
<feature type="region of interest" description="Disordered" evidence="3">
    <location>
        <begin position="397"/>
        <end position="420"/>
    </location>
</feature>
<comment type="similarity">
    <text evidence="1">Belongs to the transglycosylase Slt family.</text>
</comment>
<dbReference type="InterPro" id="IPR008258">
    <property type="entry name" value="Transglycosylase_SLT_dom_1"/>
</dbReference>
<comment type="caution">
    <text evidence="5">The sequence shown here is derived from an EMBL/GenBank/DDBJ whole genome shotgun (WGS) entry which is preliminary data.</text>
</comment>
<dbReference type="InterPro" id="IPR000189">
    <property type="entry name" value="Transglyc_AS"/>
</dbReference>
<dbReference type="PROSITE" id="PS51257">
    <property type="entry name" value="PROKAR_LIPOPROTEIN"/>
    <property type="match status" value="1"/>
</dbReference>
<organism evidence="5 6">
    <name type="scientific">Aeromonas dhakensis</name>
    <dbReference type="NCBI Taxonomy" id="196024"/>
    <lineage>
        <taxon>Bacteria</taxon>
        <taxon>Pseudomonadati</taxon>
        <taxon>Pseudomonadota</taxon>
        <taxon>Gammaproteobacteria</taxon>
        <taxon>Aeromonadales</taxon>
        <taxon>Aeromonadaceae</taxon>
        <taxon>Aeromonas</taxon>
    </lineage>
</organism>
<dbReference type="PROSITE" id="PS00922">
    <property type="entry name" value="TRANSGLYCOSYLASE"/>
    <property type="match status" value="1"/>
</dbReference>
<dbReference type="Proteomes" id="UP000005149">
    <property type="component" value="Unassembled WGS sequence"/>
</dbReference>
<dbReference type="Pfam" id="PF01476">
    <property type="entry name" value="LysM"/>
    <property type="match status" value="3"/>
</dbReference>
<keyword evidence="2" id="KW-0961">Cell wall biogenesis/degradation</keyword>
<evidence type="ECO:0000259" key="4">
    <source>
        <dbReference type="PROSITE" id="PS51782"/>
    </source>
</evidence>
<evidence type="ECO:0000256" key="3">
    <source>
        <dbReference type="SAM" id="MobiDB-lite"/>
    </source>
</evidence>
<gene>
    <name evidence="5" type="ORF">HMPREF1171_00647</name>
</gene>
<dbReference type="PROSITE" id="PS51782">
    <property type="entry name" value="LYSM"/>
    <property type="match status" value="3"/>
</dbReference>
<dbReference type="SUPFAM" id="SSF54106">
    <property type="entry name" value="LysM domain"/>
    <property type="match status" value="3"/>
</dbReference>
<dbReference type="EMBL" id="AGWR01000006">
    <property type="protein sequence ID" value="EKB29435.1"/>
    <property type="molecule type" value="Genomic_DNA"/>
</dbReference>
<keyword evidence="6" id="KW-1185">Reference proteome</keyword>
<dbReference type="PATRIC" id="fig|1073377.4.peg.667"/>
<sequence>MMRAVFPKDDLSEMKVRTALLAALFLSGCQNLSHQDDRALTAIEPIKSPQVNKKAYKKHSARFLFGDEQIDELDDTDNLWVRISDDMQFDPQENDRVRQQRDWLLRNDKHLATIASRAEPYLYLMVEEIERRELPMELITIPMIESMFDPHARSRSNAVGLWQFVPATGKNFGLRHDNWYDGRRDVLASTNAALDYLEYLNRFFDGDWLQTLAAYNAGEGRVRNAIIRNQKAGRPTDYWSLDLPRETRMYVPKILAMADMIRNADKYNVTLPVLANKPQLRVVNTGGQIDLNVAAQLAGLRPAQLKEVNPALTRWSTSPKGPYRLLVPVEYADTLELALADLPQSERIRTRTYQVTSGDTLSRIAQNHGVSVQQIKLANNLHSNNLRRGQTLMIPTSGSKPVVSQSVQSKPQQLASRGSGKIQYKVRAGDNLWSISQAHGVTHDELAKWNGLNAKSALKPGMKLVVWPKQGKGGNKSMVYQVRRGDSLSSIAARFQVAVMDVMRWNQLGKSDYLKPGQELTLFVKNNS</sequence>
<feature type="domain" description="LysM" evidence="4">
    <location>
        <begin position="422"/>
        <end position="466"/>
    </location>
</feature>
<dbReference type="InterPro" id="IPR036779">
    <property type="entry name" value="LysM_dom_sf"/>
</dbReference>
<dbReference type="SMART" id="SM00257">
    <property type="entry name" value="LysM"/>
    <property type="match status" value="3"/>
</dbReference>
<name>K1JCT2_9GAMM</name>
<dbReference type="CDD" id="cd16894">
    <property type="entry name" value="MltD-like"/>
    <property type="match status" value="1"/>
</dbReference>
<dbReference type="AlphaFoldDB" id="K1JCT2"/>
<proteinExistence type="inferred from homology"/>
<dbReference type="SUPFAM" id="SSF53955">
    <property type="entry name" value="Lysozyme-like"/>
    <property type="match status" value="1"/>
</dbReference>
<dbReference type="GO" id="GO:0016020">
    <property type="term" value="C:membrane"/>
    <property type="evidence" value="ECO:0007669"/>
    <property type="project" value="InterPro"/>
</dbReference>
<dbReference type="FunFam" id="1.10.530.10:FF:000004">
    <property type="entry name" value="Membrane-bound lytic murein transglycosylase D"/>
    <property type="match status" value="1"/>
</dbReference>
<dbReference type="InterPro" id="IPR018392">
    <property type="entry name" value="LysM"/>
</dbReference>
<protein>
    <recommendedName>
        <fullName evidence="4">LysM domain-containing protein</fullName>
    </recommendedName>
</protein>
<dbReference type="CDD" id="cd00118">
    <property type="entry name" value="LysM"/>
    <property type="match status" value="3"/>
</dbReference>
<dbReference type="FunFam" id="3.10.350.10:FF:000003">
    <property type="entry name" value="Membrane-bound lytic murein transglycosylase D"/>
    <property type="match status" value="1"/>
</dbReference>
<dbReference type="Gene3D" id="3.10.350.10">
    <property type="entry name" value="LysM domain"/>
    <property type="match status" value="3"/>
</dbReference>
<dbReference type="GO" id="GO:0071555">
    <property type="term" value="P:cell wall organization"/>
    <property type="evidence" value="ECO:0007669"/>
    <property type="project" value="UniProtKB-KW"/>
</dbReference>
<feature type="domain" description="LysM" evidence="4">
    <location>
        <begin position="478"/>
        <end position="522"/>
    </location>
</feature>
<dbReference type="Gene3D" id="1.10.530.10">
    <property type="match status" value="1"/>
</dbReference>
<dbReference type="GO" id="GO:0008932">
    <property type="term" value="F:lytic endotransglycosylase activity"/>
    <property type="evidence" value="ECO:0007669"/>
    <property type="project" value="TreeGrafter"/>
</dbReference>
<dbReference type="InterPro" id="IPR023346">
    <property type="entry name" value="Lysozyme-like_dom_sf"/>
</dbReference>
<evidence type="ECO:0000313" key="5">
    <source>
        <dbReference type="EMBL" id="EKB29435.1"/>
    </source>
</evidence>
<dbReference type="HOGENOM" id="CLU_009520_1_4_6"/>
<evidence type="ECO:0000256" key="2">
    <source>
        <dbReference type="ARBA" id="ARBA00023316"/>
    </source>
</evidence>
<dbReference type="PANTHER" id="PTHR33734">
    <property type="entry name" value="LYSM DOMAIN-CONTAINING GPI-ANCHORED PROTEIN 2"/>
    <property type="match status" value="1"/>
</dbReference>
<feature type="compositionally biased region" description="Low complexity" evidence="3">
    <location>
        <begin position="399"/>
        <end position="413"/>
    </location>
</feature>
<evidence type="ECO:0000313" key="6">
    <source>
        <dbReference type="Proteomes" id="UP000005149"/>
    </source>
</evidence>